<dbReference type="InterPro" id="IPR023996">
    <property type="entry name" value="TonB-dep_OMP_SusC/RagA"/>
</dbReference>
<keyword evidence="10" id="KW-0732">Signal</keyword>
<dbReference type="Pfam" id="PF07715">
    <property type="entry name" value="Plug"/>
    <property type="match status" value="1"/>
</dbReference>
<gene>
    <name evidence="13" type="ORF">EG028_10720</name>
</gene>
<evidence type="ECO:0000256" key="8">
    <source>
        <dbReference type="PROSITE-ProRule" id="PRU01360"/>
    </source>
</evidence>
<evidence type="ECO:0000256" key="4">
    <source>
        <dbReference type="ARBA" id="ARBA00022692"/>
    </source>
</evidence>
<dbReference type="NCBIfam" id="TIGR04056">
    <property type="entry name" value="OMP_RagA_SusC"/>
    <property type="match status" value="1"/>
</dbReference>
<evidence type="ECO:0000256" key="3">
    <source>
        <dbReference type="ARBA" id="ARBA00022452"/>
    </source>
</evidence>
<dbReference type="InterPro" id="IPR008969">
    <property type="entry name" value="CarboxyPept-like_regulatory"/>
</dbReference>
<evidence type="ECO:0000256" key="2">
    <source>
        <dbReference type="ARBA" id="ARBA00022448"/>
    </source>
</evidence>
<proteinExistence type="inferred from homology"/>
<dbReference type="InterPro" id="IPR023997">
    <property type="entry name" value="TonB-dep_OMP_SusC/RagA_CS"/>
</dbReference>
<keyword evidence="5 9" id="KW-0798">TonB box</keyword>
<dbReference type="NCBIfam" id="TIGR04057">
    <property type="entry name" value="SusC_RagA_signa"/>
    <property type="match status" value="1"/>
</dbReference>
<dbReference type="InterPro" id="IPR037066">
    <property type="entry name" value="Plug_dom_sf"/>
</dbReference>
<dbReference type="RefSeq" id="WP_120516545.1">
    <property type="nucleotide sequence ID" value="NZ_QXZY01000006.1"/>
</dbReference>
<dbReference type="InterPro" id="IPR012910">
    <property type="entry name" value="Plug_dom"/>
</dbReference>
<dbReference type="OrthoDB" id="9768177at2"/>
<feature type="domain" description="TonB-dependent receptor plug" evidence="12">
    <location>
        <begin position="114"/>
        <end position="233"/>
    </location>
</feature>
<comment type="subcellular location">
    <subcellularLocation>
        <location evidence="1 8">Cell outer membrane</location>
        <topology evidence="1 8">Multi-pass membrane protein</topology>
    </subcellularLocation>
</comment>
<evidence type="ECO:0000256" key="1">
    <source>
        <dbReference type="ARBA" id="ARBA00004571"/>
    </source>
</evidence>
<dbReference type="Proteomes" id="UP000279089">
    <property type="component" value="Unassembled WGS sequence"/>
</dbReference>
<dbReference type="EMBL" id="RMBX01000005">
    <property type="protein sequence ID" value="RPD41151.1"/>
    <property type="molecule type" value="Genomic_DNA"/>
</dbReference>
<dbReference type="Pfam" id="PF13715">
    <property type="entry name" value="CarbopepD_reg_2"/>
    <property type="match status" value="1"/>
</dbReference>
<dbReference type="SUPFAM" id="SSF56935">
    <property type="entry name" value="Porins"/>
    <property type="match status" value="1"/>
</dbReference>
<dbReference type="InterPro" id="IPR000531">
    <property type="entry name" value="Beta-barrel_TonB"/>
</dbReference>
<dbReference type="Gene3D" id="2.170.130.10">
    <property type="entry name" value="TonB-dependent receptor, plug domain"/>
    <property type="match status" value="1"/>
</dbReference>
<keyword evidence="7 8" id="KW-0998">Cell outer membrane</keyword>
<feature type="signal peptide" evidence="10">
    <location>
        <begin position="1"/>
        <end position="18"/>
    </location>
</feature>
<evidence type="ECO:0000256" key="5">
    <source>
        <dbReference type="ARBA" id="ARBA00023077"/>
    </source>
</evidence>
<keyword evidence="13" id="KW-0675">Receptor</keyword>
<name>A0A3N4MBX3_9BACT</name>
<dbReference type="AlphaFoldDB" id="A0A3N4MBX3"/>
<keyword evidence="2 8" id="KW-0813">Transport</keyword>
<dbReference type="InterPro" id="IPR036942">
    <property type="entry name" value="Beta-barrel_TonB_sf"/>
</dbReference>
<reference evidence="14" key="1">
    <citation type="submission" date="2018-11" db="EMBL/GenBank/DDBJ databases">
        <title>Chitinophaga lutea sp.nov., isolate from arsenic contaminated soil.</title>
        <authorList>
            <person name="Zong Y."/>
        </authorList>
    </citation>
    <scope>NUCLEOTIDE SEQUENCE [LARGE SCALE GENOMIC DNA]</scope>
    <source>
        <strain evidence="14">YLT18</strain>
    </source>
</reference>
<comment type="similarity">
    <text evidence="8 9">Belongs to the TonB-dependent receptor family.</text>
</comment>
<evidence type="ECO:0000256" key="9">
    <source>
        <dbReference type="RuleBase" id="RU003357"/>
    </source>
</evidence>
<evidence type="ECO:0000259" key="12">
    <source>
        <dbReference type="Pfam" id="PF07715"/>
    </source>
</evidence>
<dbReference type="Pfam" id="PF00593">
    <property type="entry name" value="TonB_dep_Rec_b-barrel"/>
    <property type="match status" value="1"/>
</dbReference>
<dbReference type="InterPro" id="IPR039426">
    <property type="entry name" value="TonB-dep_rcpt-like"/>
</dbReference>
<feature type="domain" description="TonB-dependent receptor-like beta-barrel" evidence="11">
    <location>
        <begin position="410"/>
        <end position="995"/>
    </location>
</feature>
<keyword evidence="14" id="KW-1185">Reference proteome</keyword>
<dbReference type="PROSITE" id="PS52016">
    <property type="entry name" value="TONB_DEPENDENT_REC_3"/>
    <property type="match status" value="1"/>
</dbReference>
<accession>A0A3N4MBX3</accession>
<dbReference type="GO" id="GO:0009279">
    <property type="term" value="C:cell outer membrane"/>
    <property type="evidence" value="ECO:0007669"/>
    <property type="project" value="UniProtKB-SubCell"/>
</dbReference>
<feature type="chain" id="PRO_5018060371" evidence="10">
    <location>
        <begin position="19"/>
        <end position="1048"/>
    </location>
</feature>
<dbReference type="Gene3D" id="2.40.170.20">
    <property type="entry name" value="TonB-dependent receptor, beta-barrel domain"/>
    <property type="match status" value="1"/>
</dbReference>
<dbReference type="SUPFAM" id="SSF49464">
    <property type="entry name" value="Carboxypeptidase regulatory domain-like"/>
    <property type="match status" value="1"/>
</dbReference>
<dbReference type="Gene3D" id="2.60.40.1120">
    <property type="entry name" value="Carboxypeptidase-like, regulatory domain"/>
    <property type="match status" value="1"/>
</dbReference>
<keyword evidence="3 8" id="KW-1134">Transmembrane beta strand</keyword>
<comment type="caution">
    <text evidence="13">The sequence shown here is derived from an EMBL/GenBank/DDBJ whole genome shotgun (WGS) entry which is preliminary data.</text>
</comment>
<keyword evidence="6 8" id="KW-0472">Membrane</keyword>
<evidence type="ECO:0000256" key="7">
    <source>
        <dbReference type="ARBA" id="ARBA00023237"/>
    </source>
</evidence>
<keyword evidence="4 8" id="KW-0812">Transmembrane</keyword>
<protein>
    <submittedName>
        <fullName evidence="13">TonB-dependent receptor</fullName>
    </submittedName>
</protein>
<evidence type="ECO:0000256" key="6">
    <source>
        <dbReference type="ARBA" id="ARBA00023136"/>
    </source>
</evidence>
<evidence type="ECO:0000313" key="13">
    <source>
        <dbReference type="EMBL" id="RPD41151.1"/>
    </source>
</evidence>
<evidence type="ECO:0000259" key="11">
    <source>
        <dbReference type="Pfam" id="PF00593"/>
    </source>
</evidence>
<evidence type="ECO:0000313" key="14">
    <source>
        <dbReference type="Proteomes" id="UP000279089"/>
    </source>
</evidence>
<organism evidence="13 14">
    <name type="scientific">Chitinophaga barathri</name>
    <dbReference type="NCBI Taxonomy" id="1647451"/>
    <lineage>
        <taxon>Bacteria</taxon>
        <taxon>Pseudomonadati</taxon>
        <taxon>Bacteroidota</taxon>
        <taxon>Chitinophagia</taxon>
        <taxon>Chitinophagales</taxon>
        <taxon>Chitinophagaceae</taxon>
        <taxon>Chitinophaga</taxon>
    </lineage>
</organism>
<evidence type="ECO:0000256" key="10">
    <source>
        <dbReference type="SAM" id="SignalP"/>
    </source>
</evidence>
<sequence>MKKCVFLWSLMTISVVHAYAQTQQVSGKVTDARDGTPLPGVTVRIKGTTTGTITDQNGIYKLNAFPNDVLIVSFTGYFAKEQAVGDRTALNVNLNQDEKSLDEVVVVGYGTQERRDITGSVSTVKGDAIKSLATPSFEKQLAGQVTGVQVNTPSGILGQPARIRIRGTNSISSGTEPLYVIDGVPYISGDQSGSASVPYNPLGDINPSDIESFEVLKDGSATAIYGSRASNGVILISTKKGRMGKGRLNYDTWLAIATPSKKFDLMNAEEFMLITNEKIKNNRATDPATALQPAGKYYDTDWQDIVLRNAFQQNHNLSFSGATETTNYYFSLGYTNLDGIALANDQKKYSARARLEHTAFDRLKIGINMGATHTTDNGLNIGTNALSGNIGGAIRMLPNVPAMNEDGTYNFSADGAKLGRAGNGQDIDDNYTNIKFVLENNIHKNTTLNLTGNAFADLEVIKGLSLRTQIGVNYLNGEYYRYWSPIHGDGRGVNGSTTQSSMPKFRYNWQNTLTYSKTFGKHKVNVVGGLEYQKTRNRMFNAQGSNLAAGIFGGDGVISDVWGTRTIAGTYTENAFQSVFGRANYSFDDRYLLTATLRHDKISDLPWGKQGVTLPGASIGWRISEENFWKESQSLSFISSLKLRGGVAKVGNVDIPAYGYAGLFGAFVYGDLSGIQFKQIGNPDLQFETSVKVNAGLDVGLFEDRIQFTADYFRNNVDNMILAVPLPPSLGVPKNQILQNIGKMYNQGVELAVSGEAYNNGKLRWTSNLNLTLVNNKVTQLANNNADIEGTYHIVRVNQPVGVFYGFQSRGVNPANGNTLWEKADGSIVQGNIANSTYYKYDPSKPDDFTAGSVSSLTGADKRVLGQANPTWYGGFINTVSYKNFELNVNFVFSGGNKVYNATAQETLANMKFQNAGRILLDRWTTPGQQTDVPKLRYGAAPGNFINQNGHTNSRFLEDGSFLRAQNIGLSYNVPSALLSKAKINNLRIYAQVQNAFIITKYTGLDPELTTITVVENSANASRNWQAGLDYNANPVPRTYTIGINLGL</sequence>